<evidence type="ECO:0000256" key="1">
    <source>
        <dbReference type="SAM" id="SignalP"/>
    </source>
</evidence>
<evidence type="ECO:0008006" key="4">
    <source>
        <dbReference type="Google" id="ProtNLM"/>
    </source>
</evidence>
<proteinExistence type="predicted"/>
<protein>
    <recommendedName>
        <fullName evidence="4">Lipoprotein</fullName>
    </recommendedName>
</protein>
<dbReference type="RefSeq" id="WP_143508306.1">
    <property type="nucleotide sequence ID" value="NZ_CP074126.1"/>
</dbReference>
<feature type="chain" id="PRO_5046327169" description="Lipoprotein" evidence="1">
    <location>
        <begin position="24"/>
        <end position="130"/>
    </location>
</feature>
<dbReference type="Proteomes" id="UP000680706">
    <property type="component" value="Chromosome"/>
</dbReference>
<gene>
    <name evidence="2" type="ORF">KGB56_03955</name>
</gene>
<keyword evidence="3" id="KW-1185">Reference proteome</keyword>
<organism evidence="2 3">
    <name type="scientific">Pseudovibrio brasiliensis</name>
    <dbReference type="NCBI Taxonomy" id="1898042"/>
    <lineage>
        <taxon>Bacteria</taxon>
        <taxon>Pseudomonadati</taxon>
        <taxon>Pseudomonadota</taxon>
        <taxon>Alphaproteobacteria</taxon>
        <taxon>Hyphomicrobiales</taxon>
        <taxon>Stappiaceae</taxon>
        <taxon>Pseudovibrio</taxon>
    </lineage>
</organism>
<keyword evidence="1" id="KW-0732">Signal</keyword>
<evidence type="ECO:0000313" key="3">
    <source>
        <dbReference type="Proteomes" id="UP000680706"/>
    </source>
</evidence>
<dbReference type="PROSITE" id="PS51257">
    <property type="entry name" value="PROKAR_LIPOPROTEIN"/>
    <property type="match status" value="1"/>
</dbReference>
<feature type="signal peptide" evidence="1">
    <location>
        <begin position="1"/>
        <end position="23"/>
    </location>
</feature>
<evidence type="ECO:0000313" key="2">
    <source>
        <dbReference type="EMBL" id="QUS56601.1"/>
    </source>
</evidence>
<reference evidence="2 3" key="1">
    <citation type="journal article" date="2021" name="Angew. Chem. Int. Ed. Engl.">
        <title>A novel family of nonribosomal peptides modulate collective behavior in Pseudovibrio bacteria isolated from marine sponges.</title>
        <authorList>
            <person name="Ioca L.P."/>
            <person name="Dai Y."/>
            <person name="Kunakom S."/>
            <person name="Diaz-Espinosa J."/>
            <person name="Krunic A."/>
            <person name="Crnkovic C.M."/>
            <person name="Orjala J."/>
            <person name="Sanchez L.M."/>
            <person name="Ferreira A.G."/>
            <person name="Berlinck R.G.S."/>
            <person name="Eustaquio A.S."/>
        </authorList>
    </citation>
    <scope>NUCLEOTIDE SEQUENCE [LARGE SCALE GENOMIC DNA]</scope>
    <source>
        <strain evidence="2 3">Ab134</strain>
    </source>
</reference>
<sequence length="130" mass="14803">MKNYLKFFVVLAAALVLSGCVTTRSSLPDLFVDQADKVARANYIDKHCPSMTMKNQDLLAQSAMLVCLTSKSANRKCAVKQYVNVYLERYTHYSKAYKDKTSAQLCKMAREDEKMKPMFEKAGKKKKKKS</sequence>
<dbReference type="EMBL" id="CP074126">
    <property type="protein sequence ID" value="QUS56601.1"/>
    <property type="molecule type" value="Genomic_DNA"/>
</dbReference>
<accession>A0ABX8ASG2</accession>
<name>A0ABX8ASG2_9HYPH</name>